<dbReference type="EMBL" id="KQ965733">
    <property type="protein sequence ID" value="KXS21366.1"/>
    <property type="molecule type" value="Genomic_DNA"/>
</dbReference>
<feature type="region of interest" description="Disordered" evidence="1">
    <location>
        <begin position="85"/>
        <end position="105"/>
    </location>
</feature>
<sequence>MMEDEDEADEGGRPLGLSCVEVGVSFALSALAEFEALLPGFSALSTRSAPLAESARILPALSSLSALDLSRPLSLSPALPLLSPPALPPLPPPAPPPLFPELGTPFSPPAAPAASAARASGLCKWNRT</sequence>
<evidence type="ECO:0000313" key="2">
    <source>
        <dbReference type="EMBL" id="KXS21366.1"/>
    </source>
</evidence>
<dbReference type="AlphaFoldDB" id="A0A139AX98"/>
<evidence type="ECO:0000313" key="3">
    <source>
        <dbReference type="Proteomes" id="UP000070544"/>
    </source>
</evidence>
<organism evidence="2 3">
    <name type="scientific">Gonapodya prolifera (strain JEL478)</name>
    <name type="common">Monoblepharis prolifera</name>
    <dbReference type="NCBI Taxonomy" id="1344416"/>
    <lineage>
        <taxon>Eukaryota</taxon>
        <taxon>Fungi</taxon>
        <taxon>Fungi incertae sedis</taxon>
        <taxon>Chytridiomycota</taxon>
        <taxon>Chytridiomycota incertae sedis</taxon>
        <taxon>Monoblepharidomycetes</taxon>
        <taxon>Monoblepharidales</taxon>
        <taxon>Gonapodyaceae</taxon>
        <taxon>Gonapodya</taxon>
    </lineage>
</organism>
<dbReference type="Proteomes" id="UP000070544">
    <property type="component" value="Unassembled WGS sequence"/>
</dbReference>
<gene>
    <name evidence="2" type="ORF">M427DRAFT_51592</name>
</gene>
<accession>A0A139AX98</accession>
<protein>
    <submittedName>
        <fullName evidence="2">Uncharacterized protein</fullName>
    </submittedName>
</protein>
<name>A0A139AX98_GONPJ</name>
<proteinExistence type="predicted"/>
<reference evidence="2 3" key="1">
    <citation type="journal article" date="2015" name="Genome Biol. Evol.">
        <title>Phylogenomic analyses indicate that early fungi evolved digesting cell walls of algal ancestors of land plants.</title>
        <authorList>
            <person name="Chang Y."/>
            <person name="Wang S."/>
            <person name="Sekimoto S."/>
            <person name="Aerts A.L."/>
            <person name="Choi C."/>
            <person name="Clum A."/>
            <person name="LaButti K.M."/>
            <person name="Lindquist E.A."/>
            <person name="Yee Ngan C."/>
            <person name="Ohm R.A."/>
            <person name="Salamov A.A."/>
            <person name="Grigoriev I.V."/>
            <person name="Spatafora J.W."/>
            <person name="Berbee M.L."/>
        </authorList>
    </citation>
    <scope>NUCLEOTIDE SEQUENCE [LARGE SCALE GENOMIC DNA]</scope>
    <source>
        <strain evidence="2 3">JEL478</strain>
    </source>
</reference>
<keyword evidence="3" id="KW-1185">Reference proteome</keyword>
<evidence type="ECO:0000256" key="1">
    <source>
        <dbReference type="SAM" id="MobiDB-lite"/>
    </source>
</evidence>
<feature type="compositionally biased region" description="Pro residues" evidence="1">
    <location>
        <begin position="85"/>
        <end position="99"/>
    </location>
</feature>